<dbReference type="GO" id="GO:0071555">
    <property type="term" value="P:cell wall organization"/>
    <property type="evidence" value="ECO:0007669"/>
    <property type="project" value="UniProtKB-KW"/>
</dbReference>
<feature type="site" description="Important for catalytic activity" evidence="7">
    <location>
        <position position="251"/>
    </location>
</feature>
<dbReference type="Gene3D" id="3.30.160.60">
    <property type="entry name" value="Classic Zinc Finger"/>
    <property type="match status" value="1"/>
</dbReference>
<keyword evidence="4 7" id="KW-0472">Membrane</keyword>
<comment type="function">
    <text evidence="7">Functions as a peptidoglycan terminase that cleaves nascent peptidoglycan strands endolytically to terminate their elongation.</text>
</comment>
<accession>A0A177LC60</accession>
<evidence type="ECO:0000313" key="8">
    <source>
        <dbReference type="EMBL" id="OAH62775.1"/>
    </source>
</evidence>
<protein>
    <recommendedName>
        <fullName evidence="7">Endolytic murein transglycosylase</fullName>
        <ecNumber evidence="7">4.2.2.29</ecNumber>
    </recommendedName>
    <alternativeName>
        <fullName evidence="7">Peptidoglycan lytic transglycosylase</fullName>
    </alternativeName>
    <alternativeName>
        <fullName evidence="7">Peptidoglycan polymerization terminase</fullName>
    </alternativeName>
</protein>
<evidence type="ECO:0000256" key="4">
    <source>
        <dbReference type="ARBA" id="ARBA00023136"/>
    </source>
</evidence>
<dbReference type="AlphaFoldDB" id="A0A177LC60"/>
<evidence type="ECO:0000256" key="3">
    <source>
        <dbReference type="ARBA" id="ARBA00022989"/>
    </source>
</evidence>
<comment type="caution">
    <text evidence="8">The sequence shown here is derived from an EMBL/GenBank/DDBJ whole genome shotgun (WGS) entry which is preliminary data.</text>
</comment>
<keyword evidence="9" id="KW-1185">Reference proteome</keyword>
<dbReference type="PANTHER" id="PTHR30518">
    <property type="entry name" value="ENDOLYTIC MUREIN TRANSGLYCOSYLASE"/>
    <property type="match status" value="1"/>
</dbReference>
<name>A0A177LC60_9BACI</name>
<evidence type="ECO:0000256" key="6">
    <source>
        <dbReference type="ARBA" id="ARBA00023316"/>
    </source>
</evidence>
<dbReference type="STRING" id="29332.AWH48_05315"/>
<proteinExistence type="inferred from homology"/>
<gene>
    <name evidence="7" type="primary">mltG</name>
    <name evidence="8" type="ORF">AWH49_08915</name>
</gene>
<keyword evidence="1 7" id="KW-1003">Cell membrane</keyword>
<dbReference type="GO" id="GO:0009252">
    <property type="term" value="P:peptidoglycan biosynthetic process"/>
    <property type="evidence" value="ECO:0007669"/>
    <property type="project" value="UniProtKB-UniRule"/>
</dbReference>
<organism evidence="8 9">
    <name type="scientific">Domibacillus aminovorans</name>
    <dbReference type="NCBI Taxonomy" id="29332"/>
    <lineage>
        <taxon>Bacteria</taxon>
        <taxon>Bacillati</taxon>
        <taxon>Bacillota</taxon>
        <taxon>Bacilli</taxon>
        <taxon>Bacillales</taxon>
        <taxon>Bacillaceae</taxon>
        <taxon>Domibacillus</taxon>
    </lineage>
</organism>
<keyword evidence="3 7" id="KW-1133">Transmembrane helix</keyword>
<dbReference type="PANTHER" id="PTHR30518:SF2">
    <property type="entry name" value="ENDOLYTIC MUREIN TRANSGLYCOSYLASE"/>
    <property type="match status" value="1"/>
</dbReference>
<evidence type="ECO:0000313" key="9">
    <source>
        <dbReference type="Proteomes" id="UP000076935"/>
    </source>
</evidence>
<dbReference type="RefSeq" id="WP_063964623.1">
    <property type="nucleotide sequence ID" value="NZ_JBCNAN010000033.1"/>
</dbReference>
<dbReference type="Gene3D" id="3.30.1490.480">
    <property type="entry name" value="Endolytic murein transglycosylase"/>
    <property type="match status" value="1"/>
</dbReference>
<dbReference type="Pfam" id="PF02618">
    <property type="entry name" value="YceG"/>
    <property type="match status" value="1"/>
</dbReference>
<dbReference type="EC" id="4.2.2.29" evidence="7"/>
<dbReference type="GO" id="GO:0005886">
    <property type="term" value="C:plasma membrane"/>
    <property type="evidence" value="ECO:0007669"/>
    <property type="project" value="UniProtKB-UniRule"/>
</dbReference>
<comment type="catalytic activity">
    <reaction evidence="7">
        <text>a peptidoglycan chain = a peptidoglycan chain with N-acetyl-1,6-anhydromuramyl-[peptide] at the reducing end + a peptidoglycan chain with N-acetylglucosamine at the non-reducing end.</text>
        <dbReference type="EC" id="4.2.2.29"/>
    </reaction>
</comment>
<dbReference type="HAMAP" id="MF_02065">
    <property type="entry name" value="MltG"/>
    <property type="match status" value="1"/>
</dbReference>
<comment type="similarity">
    <text evidence="7">Belongs to the transglycosylase MltG family.</text>
</comment>
<keyword evidence="5 7" id="KW-0456">Lyase</keyword>
<evidence type="ECO:0000256" key="2">
    <source>
        <dbReference type="ARBA" id="ARBA00022692"/>
    </source>
</evidence>
<keyword evidence="2 7" id="KW-0812">Transmembrane</keyword>
<dbReference type="InterPro" id="IPR003770">
    <property type="entry name" value="MLTG-like"/>
</dbReference>
<dbReference type="EMBL" id="LQWY01000005">
    <property type="protein sequence ID" value="OAH62775.1"/>
    <property type="molecule type" value="Genomic_DNA"/>
</dbReference>
<dbReference type="Proteomes" id="UP000076935">
    <property type="component" value="Unassembled WGS sequence"/>
</dbReference>
<dbReference type="CDD" id="cd08010">
    <property type="entry name" value="MltG_like"/>
    <property type="match status" value="1"/>
</dbReference>
<dbReference type="GO" id="GO:0008932">
    <property type="term" value="F:lytic endotransglycosylase activity"/>
    <property type="evidence" value="ECO:0007669"/>
    <property type="project" value="UniProtKB-UniRule"/>
</dbReference>
<sequence>MSNKLYPPAGRKKKRLKRAVLFVLVFFLLIMVGGAAGAYYVWQSAAKPADEISEEEVAVSIPLGSSLSSISQKLEESGVVKNATLFKYYVKYIGEGDFQAGEYILSPSMTPEEIIAALKEGKVTGLADGKISIPEGYQLTQIAEIIASATDHDPEDVMKSLNDDAFVKKMMATYPAVVTEAVLNENIRYPLEGYLYPATYEVTPGAQSVEELAEEMIAKTDEVVKSYTDQIKVSGMKIHEFLTIASLVEEEATGKTDRKKIASVFFNRMKRDMPLQTDPTILYAKGAHQDRVLYKDLEVNSPYNTYQVKGLTPGPIGNSGRDSMEAVLEPAQTDYLYFLASPAGDVYYSKTLDEHNALKQKYITNNQ</sequence>
<keyword evidence="6 7" id="KW-0961">Cell wall biogenesis/degradation</keyword>
<evidence type="ECO:0000256" key="5">
    <source>
        <dbReference type="ARBA" id="ARBA00023239"/>
    </source>
</evidence>
<evidence type="ECO:0000256" key="1">
    <source>
        <dbReference type="ARBA" id="ARBA00022475"/>
    </source>
</evidence>
<reference evidence="8 9" key="1">
    <citation type="submission" date="2016-01" db="EMBL/GenBank/DDBJ databases">
        <title>Investigation of taxonomic status of Bacillus aminovorans.</title>
        <authorList>
            <person name="Verma A."/>
            <person name="Pal Y."/>
            <person name="Krishnamurthi S."/>
        </authorList>
    </citation>
    <scope>NUCLEOTIDE SEQUENCE [LARGE SCALE GENOMIC DNA]</scope>
    <source>
        <strain evidence="8 9">DSM 1314</strain>
    </source>
</reference>
<evidence type="ECO:0000256" key="7">
    <source>
        <dbReference type="HAMAP-Rule" id="MF_02065"/>
    </source>
</evidence>
<dbReference type="NCBIfam" id="TIGR00247">
    <property type="entry name" value="endolytic transglycosylase MltG"/>
    <property type="match status" value="1"/>
</dbReference>